<accession>A0A699SD50</accession>
<dbReference type="EMBL" id="BKCJ011152460">
    <property type="protein sequence ID" value="GFC95093.1"/>
    <property type="molecule type" value="Genomic_DNA"/>
</dbReference>
<proteinExistence type="predicted"/>
<dbReference type="AlphaFoldDB" id="A0A699SD50"/>
<name>A0A699SD50_TANCI</name>
<gene>
    <name evidence="1" type="ORF">Tci_867063</name>
</gene>
<reference evidence="1" key="1">
    <citation type="journal article" date="2019" name="Sci. Rep.">
        <title>Draft genome of Tanacetum cinerariifolium, the natural source of mosquito coil.</title>
        <authorList>
            <person name="Yamashiro T."/>
            <person name="Shiraishi A."/>
            <person name="Satake H."/>
            <person name="Nakayama K."/>
        </authorList>
    </citation>
    <scope>NUCLEOTIDE SEQUENCE</scope>
</reference>
<organism evidence="1">
    <name type="scientific">Tanacetum cinerariifolium</name>
    <name type="common">Dalmatian daisy</name>
    <name type="synonym">Chrysanthemum cinerariifolium</name>
    <dbReference type="NCBI Taxonomy" id="118510"/>
    <lineage>
        <taxon>Eukaryota</taxon>
        <taxon>Viridiplantae</taxon>
        <taxon>Streptophyta</taxon>
        <taxon>Embryophyta</taxon>
        <taxon>Tracheophyta</taxon>
        <taxon>Spermatophyta</taxon>
        <taxon>Magnoliopsida</taxon>
        <taxon>eudicotyledons</taxon>
        <taxon>Gunneridae</taxon>
        <taxon>Pentapetalae</taxon>
        <taxon>asterids</taxon>
        <taxon>campanulids</taxon>
        <taxon>Asterales</taxon>
        <taxon>Asteraceae</taxon>
        <taxon>Asteroideae</taxon>
        <taxon>Anthemideae</taxon>
        <taxon>Anthemidinae</taxon>
        <taxon>Tanacetum</taxon>
    </lineage>
</organism>
<feature type="non-terminal residue" evidence="1">
    <location>
        <position position="1"/>
    </location>
</feature>
<sequence>THGYTSEYGISDFASAAGCPVLPILGGSGNVPGIIPKLNIFIPLASRNVLRTFSPDLLDIVSPGRGVYNPMIGLESSLVGIVRLLQVLLDARVDLCPVGGFHVRPEIKLGL</sequence>
<evidence type="ECO:0000313" key="1">
    <source>
        <dbReference type="EMBL" id="GFC95093.1"/>
    </source>
</evidence>
<comment type="caution">
    <text evidence="1">The sequence shown here is derived from an EMBL/GenBank/DDBJ whole genome shotgun (WGS) entry which is preliminary data.</text>
</comment>
<protein>
    <submittedName>
        <fullName evidence="1">Uncharacterized protein</fullName>
    </submittedName>
</protein>